<dbReference type="Proteomes" id="UP001499947">
    <property type="component" value="Unassembled WGS sequence"/>
</dbReference>
<proteinExistence type="predicted"/>
<feature type="coiled-coil region" evidence="1">
    <location>
        <begin position="90"/>
        <end position="124"/>
    </location>
</feature>
<gene>
    <name evidence="2" type="ORF">GCM10009680_75120</name>
</gene>
<comment type="caution">
    <text evidence="2">The sequence shown here is derived from an EMBL/GenBank/DDBJ whole genome shotgun (WGS) entry which is preliminary data.</text>
</comment>
<reference evidence="3" key="1">
    <citation type="journal article" date="2019" name="Int. J. Syst. Evol. Microbiol.">
        <title>The Global Catalogue of Microorganisms (GCM) 10K type strain sequencing project: providing services to taxonomists for standard genome sequencing and annotation.</title>
        <authorList>
            <consortium name="The Broad Institute Genomics Platform"/>
            <consortium name="The Broad Institute Genome Sequencing Center for Infectious Disease"/>
            <person name="Wu L."/>
            <person name="Ma J."/>
        </authorList>
    </citation>
    <scope>NUCLEOTIDE SEQUENCE [LARGE SCALE GENOMIC DNA]</scope>
    <source>
        <strain evidence="3">JCM 13244</strain>
    </source>
</reference>
<evidence type="ECO:0000313" key="2">
    <source>
        <dbReference type="EMBL" id="GAA1722357.1"/>
    </source>
</evidence>
<keyword evidence="1" id="KW-0175">Coiled coil</keyword>
<evidence type="ECO:0000313" key="3">
    <source>
        <dbReference type="Proteomes" id="UP001499947"/>
    </source>
</evidence>
<evidence type="ECO:0000256" key="1">
    <source>
        <dbReference type="SAM" id="Coils"/>
    </source>
</evidence>
<sequence>MYQHLGGRLKDVAEALEPHGYKKKNVSDLSRYRSGQRLPQQGFVIALHQAAAERAGSEEGLGISRDDVLEVYAAAEQRPCQVCPGLQHRIRRLRTRHRRLMRANQRLLESRAGLEAELADARKGTAPLPVPPSHGDRQQRAYDVAAATQVAAMAERFDSQESSGAVVAMLRQAAEVLTPFESAASLAVLRQEHQDQVADTLIQIYGRDQPEKQVIQAALELHEYGLPADAGAMLRAAAR</sequence>
<dbReference type="RefSeq" id="WP_211124415.1">
    <property type="nucleotide sequence ID" value="NZ_BAAALR010000098.1"/>
</dbReference>
<accession>A0ABP4VEP4</accession>
<protein>
    <submittedName>
        <fullName evidence="2">Uncharacterized protein</fullName>
    </submittedName>
</protein>
<dbReference type="EMBL" id="BAAALR010000098">
    <property type="protein sequence ID" value="GAA1722357.1"/>
    <property type="molecule type" value="Genomic_DNA"/>
</dbReference>
<name>A0ABP4VEP4_9ACTN</name>
<organism evidence="2 3">
    <name type="scientific">Streptomyces yatensis</name>
    <dbReference type="NCBI Taxonomy" id="155177"/>
    <lineage>
        <taxon>Bacteria</taxon>
        <taxon>Bacillati</taxon>
        <taxon>Actinomycetota</taxon>
        <taxon>Actinomycetes</taxon>
        <taxon>Kitasatosporales</taxon>
        <taxon>Streptomycetaceae</taxon>
        <taxon>Streptomyces</taxon>
        <taxon>Streptomyces violaceusniger group</taxon>
    </lineage>
</organism>
<keyword evidence="3" id="KW-1185">Reference proteome</keyword>